<dbReference type="PANTHER" id="PTHR43330:SF27">
    <property type="entry name" value="METHIONINE AMINOPEPTIDASE"/>
    <property type="match status" value="1"/>
</dbReference>
<dbReference type="NCBIfam" id="TIGR00500">
    <property type="entry name" value="met_pdase_I"/>
    <property type="match status" value="1"/>
</dbReference>
<name>A0A916BDV3_9PROT</name>
<dbReference type="GO" id="GO:0005829">
    <property type="term" value="C:cytosol"/>
    <property type="evidence" value="ECO:0007669"/>
    <property type="project" value="TreeGrafter"/>
</dbReference>
<feature type="binding site" evidence="6">
    <location>
        <position position="205"/>
    </location>
    <ligand>
        <name>substrate</name>
    </ligand>
</feature>
<comment type="cofactor">
    <cofactor evidence="6">
        <name>Co(2+)</name>
        <dbReference type="ChEBI" id="CHEBI:48828"/>
    </cofactor>
    <cofactor evidence="6">
        <name>Zn(2+)</name>
        <dbReference type="ChEBI" id="CHEBI:29105"/>
    </cofactor>
    <cofactor evidence="6">
        <name>Mn(2+)</name>
        <dbReference type="ChEBI" id="CHEBI:29035"/>
    </cofactor>
    <cofactor evidence="6">
        <name>Fe(2+)</name>
        <dbReference type="ChEBI" id="CHEBI:29033"/>
    </cofactor>
    <text evidence="6">Binds 2 divalent metal cations per subunit. Has a high-affinity and a low affinity metal-binding site. The true nature of the physiological cofactor is under debate. The enzyme is active with cobalt, zinc, manganese or divalent iron ions. Most likely, methionine aminopeptidases function as mononuclear Fe(2+)-metalloproteases under physiological conditions, and the catalytically relevant metal-binding site has been assigned to the histidine-containing high-affinity site.</text>
</comment>
<feature type="binding site" evidence="6">
    <location>
        <position position="262"/>
    </location>
    <ligand>
        <name>a divalent metal cation</name>
        <dbReference type="ChEBI" id="CHEBI:60240"/>
        <label>1</label>
    </ligand>
</feature>
<keyword evidence="4 6" id="KW-0479">Metal-binding</keyword>
<evidence type="ECO:0000256" key="3">
    <source>
        <dbReference type="ARBA" id="ARBA00022670"/>
    </source>
</evidence>
<dbReference type="SUPFAM" id="SSF55920">
    <property type="entry name" value="Creatinase/aminopeptidase"/>
    <property type="match status" value="1"/>
</dbReference>
<evidence type="ECO:0000256" key="7">
    <source>
        <dbReference type="RuleBase" id="RU003653"/>
    </source>
</evidence>
<dbReference type="InterPro" id="IPR000994">
    <property type="entry name" value="Pept_M24"/>
</dbReference>
<evidence type="ECO:0000256" key="5">
    <source>
        <dbReference type="ARBA" id="ARBA00022801"/>
    </source>
</evidence>
<dbReference type="EMBL" id="CAJNBL010000006">
    <property type="protein sequence ID" value="CAE6698854.1"/>
    <property type="molecule type" value="Genomic_DNA"/>
</dbReference>
<feature type="binding site" evidence="6">
    <location>
        <position position="124"/>
    </location>
    <ligand>
        <name>a divalent metal cation</name>
        <dbReference type="ChEBI" id="CHEBI:60240"/>
        <label>1</label>
    </ligand>
</feature>
<dbReference type="GO" id="GO:0006508">
    <property type="term" value="P:proteolysis"/>
    <property type="evidence" value="ECO:0007669"/>
    <property type="project" value="UniProtKB-KW"/>
</dbReference>
<dbReference type="EC" id="3.4.11.18" evidence="6 7"/>
<feature type="binding site" evidence="6">
    <location>
        <position position="135"/>
    </location>
    <ligand>
        <name>a divalent metal cation</name>
        <dbReference type="ChEBI" id="CHEBI:60240"/>
        <label>2</label>
        <note>catalytic</note>
    </ligand>
</feature>
<protein>
    <recommendedName>
        <fullName evidence="6 7">Methionine aminopeptidase</fullName>
        <shortName evidence="6">MAP</shortName>
        <shortName evidence="6">MetAP</shortName>
        <ecNumber evidence="6 7">3.4.11.18</ecNumber>
    </recommendedName>
    <alternativeName>
        <fullName evidence="6">Peptidase M</fullName>
    </alternativeName>
</protein>
<dbReference type="Pfam" id="PF00557">
    <property type="entry name" value="Peptidase_M24"/>
    <property type="match status" value="1"/>
</dbReference>
<evidence type="ECO:0000256" key="2">
    <source>
        <dbReference type="ARBA" id="ARBA00022438"/>
    </source>
</evidence>
<feature type="domain" description="Peptidase M24" evidence="8">
    <location>
        <begin position="35"/>
        <end position="269"/>
    </location>
</feature>
<dbReference type="Proteomes" id="UP000675882">
    <property type="component" value="Unassembled WGS sequence"/>
</dbReference>
<gene>
    <name evidence="6 9" type="primary">map</name>
    <name evidence="9" type="ORF">NTGZN8_140070</name>
</gene>
<dbReference type="PRINTS" id="PR00599">
    <property type="entry name" value="MAPEPTIDASE"/>
</dbReference>
<dbReference type="HAMAP" id="MF_01974">
    <property type="entry name" value="MetAP_1"/>
    <property type="match status" value="1"/>
</dbReference>
<accession>A0A916BDV3</accession>
<evidence type="ECO:0000256" key="6">
    <source>
        <dbReference type="HAMAP-Rule" id="MF_01974"/>
    </source>
</evidence>
<dbReference type="InterPro" id="IPR002467">
    <property type="entry name" value="Pept_M24A_MAP1"/>
</dbReference>
<evidence type="ECO:0000256" key="4">
    <source>
        <dbReference type="ARBA" id="ARBA00022723"/>
    </source>
</evidence>
<keyword evidence="3 6" id="KW-0645">Protease</keyword>
<evidence type="ECO:0000256" key="1">
    <source>
        <dbReference type="ARBA" id="ARBA00002521"/>
    </source>
</evidence>
<feature type="binding site" evidence="6">
    <location>
        <position position="198"/>
    </location>
    <ligand>
        <name>a divalent metal cation</name>
        <dbReference type="ChEBI" id="CHEBI:60240"/>
        <label>2</label>
        <note>catalytic</note>
    </ligand>
</feature>
<dbReference type="CDD" id="cd01086">
    <property type="entry name" value="MetAP1"/>
    <property type="match status" value="1"/>
</dbReference>
<feature type="binding site" evidence="6">
    <location>
        <position position="135"/>
    </location>
    <ligand>
        <name>a divalent metal cation</name>
        <dbReference type="ChEBI" id="CHEBI:60240"/>
        <label>1</label>
    </ligand>
</feature>
<comment type="catalytic activity">
    <reaction evidence="6 7">
        <text>Release of N-terminal amino acids, preferentially methionine, from peptides and arylamides.</text>
        <dbReference type="EC" id="3.4.11.18"/>
    </reaction>
</comment>
<dbReference type="Gene3D" id="3.90.230.10">
    <property type="entry name" value="Creatinase/methionine aminopeptidase superfamily"/>
    <property type="match status" value="1"/>
</dbReference>
<dbReference type="InterPro" id="IPR036005">
    <property type="entry name" value="Creatinase/aminopeptidase-like"/>
</dbReference>
<comment type="function">
    <text evidence="1 6">Removes the N-terminal methionine from nascent proteins. The N-terminal methionine is often cleaved when the second residue in the primary sequence is small and uncharged (Met-Ala-, Cys, Gly, Pro, Ser, Thr, or Val). Requires deformylation of the N(alpha)-formylated initiator methionine before it can be hydrolyzed.</text>
</comment>
<reference evidence="9" key="1">
    <citation type="submission" date="2021-02" db="EMBL/GenBank/DDBJ databases">
        <authorList>
            <person name="Han P."/>
        </authorList>
    </citation>
    <scope>NUCLEOTIDE SEQUENCE</scope>
    <source>
        <strain evidence="9">Candidatus Nitrotoga sp. ZN8</strain>
    </source>
</reference>
<dbReference type="AlphaFoldDB" id="A0A916BDV3"/>
<evidence type="ECO:0000259" key="8">
    <source>
        <dbReference type="Pfam" id="PF00557"/>
    </source>
</evidence>
<comment type="subunit">
    <text evidence="6">Monomer.</text>
</comment>
<dbReference type="GO" id="GO:0004239">
    <property type="term" value="F:initiator methionyl aminopeptidase activity"/>
    <property type="evidence" value="ECO:0007669"/>
    <property type="project" value="UniProtKB-UniRule"/>
</dbReference>
<dbReference type="NCBIfam" id="NF008970">
    <property type="entry name" value="PRK12318.1"/>
    <property type="match status" value="1"/>
</dbReference>
<organism evidence="9 10">
    <name type="scientific">Candidatus Nitrotoga fabula</name>
    <dbReference type="NCBI Taxonomy" id="2182327"/>
    <lineage>
        <taxon>Bacteria</taxon>
        <taxon>Pseudomonadati</taxon>
        <taxon>Pseudomonadota</taxon>
        <taxon>Betaproteobacteria</taxon>
        <taxon>Nitrosomonadales</taxon>
        <taxon>Gallionellaceae</taxon>
        <taxon>Candidatus Nitrotoga</taxon>
    </lineage>
</organism>
<keyword evidence="2 6" id="KW-0031">Aminopeptidase</keyword>
<dbReference type="InterPro" id="IPR001714">
    <property type="entry name" value="Pept_M24_MAP"/>
</dbReference>
<feature type="binding site" evidence="6">
    <location>
        <position position="231"/>
    </location>
    <ligand>
        <name>a divalent metal cation</name>
        <dbReference type="ChEBI" id="CHEBI:60240"/>
        <label>2</label>
        <note>catalytic</note>
    </ligand>
</feature>
<feature type="binding site" evidence="6">
    <location>
        <position position="262"/>
    </location>
    <ligand>
        <name>a divalent metal cation</name>
        <dbReference type="ChEBI" id="CHEBI:60240"/>
        <label>2</label>
        <note>catalytic</note>
    </ligand>
</feature>
<comment type="similarity">
    <text evidence="6">Belongs to the peptidase M24A family. Methionine aminopeptidase type 1 subfamily.</text>
</comment>
<dbReference type="PROSITE" id="PS00680">
    <property type="entry name" value="MAP_1"/>
    <property type="match status" value="1"/>
</dbReference>
<keyword evidence="5 6" id="KW-0378">Hydrolase</keyword>
<dbReference type="PANTHER" id="PTHR43330">
    <property type="entry name" value="METHIONINE AMINOPEPTIDASE"/>
    <property type="match status" value="1"/>
</dbReference>
<evidence type="ECO:0000313" key="10">
    <source>
        <dbReference type="Proteomes" id="UP000675882"/>
    </source>
</evidence>
<evidence type="ECO:0000313" key="9">
    <source>
        <dbReference type="EMBL" id="CAE6698854.1"/>
    </source>
</evidence>
<dbReference type="GO" id="GO:0070006">
    <property type="term" value="F:metalloaminopeptidase activity"/>
    <property type="evidence" value="ECO:0007669"/>
    <property type="project" value="UniProtKB-UniRule"/>
</dbReference>
<sequence length="286" mass="31223">MHPVVLAASIHYASHCYINFEQNMSVSIKTPEEIEKMRLAGRLASEVLDYITPYVQAGITTGEIDRLCHDYMVNVQQCIPAPLNYAPPGHTPYPKSICTSINHQVCHGVPGEKKLKNGDILNIDITTIKHGYHGDTSRMFQVGETSIQAKRLCEATYHAMWLGIRAVRPGAYLGDIGHAIQSCAEGLGFSVVREFCGHGIGKVFHEDPQVLHYGKPKSGLKLEAGMTFTIEPMINAGKPGITQLGDGWTIVTKDHSLSAQWEHTILVTQSGFEVLTVSAGSPPPPP</sequence>
<keyword evidence="10" id="KW-1185">Reference proteome</keyword>
<comment type="caution">
    <text evidence="9">The sequence shown here is derived from an EMBL/GenBank/DDBJ whole genome shotgun (WGS) entry which is preliminary data.</text>
</comment>
<dbReference type="GO" id="GO:0046872">
    <property type="term" value="F:metal ion binding"/>
    <property type="evidence" value="ECO:0007669"/>
    <property type="project" value="UniProtKB-UniRule"/>
</dbReference>
<feature type="binding site" evidence="6">
    <location>
        <position position="107"/>
    </location>
    <ligand>
        <name>substrate</name>
    </ligand>
</feature>
<proteinExistence type="inferred from homology"/>